<feature type="region of interest" description="Disordered" evidence="1">
    <location>
        <begin position="1"/>
        <end position="20"/>
    </location>
</feature>
<reference evidence="2 3" key="1">
    <citation type="journal article" date="2020" name="Nature">
        <title>Six reference-quality genomes reveal evolution of bat adaptations.</title>
        <authorList>
            <person name="Jebb D."/>
            <person name="Huang Z."/>
            <person name="Pippel M."/>
            <person name="Hughes G.M."/>
            <person name="Lavrichenko K."/>
            <person name="Devanna P."/>
            <person name="Winkler S."/>
            <person name="Jermiin L.S."/>
            <person name="Skirmuntt E.C."/>
            <person name="Katzourakis A."/>
            <person name="Burkitt-Gray L."/>
            <person name="Ray D.A."/>
            <person name="Sullivan K.A.M."/>
            <person name="Roscito J.G."/>
            <person name="Kirilenko B.M."/>
            <person name="Davalos L.M."/>
            <person name="Corthals A.P."/>
            <person name="Power M.L."/>
            <person name="Jones G."/>
            <person name="Ransome R.D."/>
            <person name="Dechmann D.K.N."/>
            <person name="Locatelli A.G."/>
            <person name="Puechmaille S.J."/>
            <person name="Fedrigo O."/>
            <person name="Jarvis E.D."/>
            <person name="Hiller M."/>
            <person name="Vernes S.C."/>
            <person name="Myers E.W."/>
            <person name="Teeling E.C."/>
        </authorList>
    </citation>
    <scope>NUCLEOTIDE SEQUENCE [LARGE SCALE GENOMIC DNA]</scope>
    <source>
        <strain evidence="2">Bat1K_MPI-CBG_1</strain>
    </source>
</reference>
<evidence type="ECO:0000313" key="3">
    <source>
        <dbReference type="Proteomes" id="UP000664940"/>
    </source>
</evidence>
<comment type="caution">
    <text evidence="2">The sequence shown here is derived from an EMBL/GenBank/DDBJ whole genome shotgun (WGS) entry which is preliminary data.</text>
</comment>
<feature type="compositionally biased region" description="Polar residues" evidence="1">
    <location>
        <begin position="69"/>
        <end position="79"/>
    </location>
</feature>
<evidence type="ECO:0000256" key="1">
    <source>
        <dbReference type="SAM" id="MobiDB-lite"/>
    </source>
</evidence>
<name>A0A833ZZ58_9CHIR</name>
<dbReference type="Proteomes" id="UP000664940">
    <property type="component" value="Unassembled WGS sequence"/>
</dbReference>
<protein>
    <submittedName>
        <fullName evidence="2">Uncharacterized protein</fullName>
    </submittedName>
</protein>
<proteinExistence type="predicted"/>
<dbReference type="EMBL" id="JABVXQ010000007">
    <property type="protein sequence ID" value="KAF6099796.1"/>
    <property type="molecule type" value="Genomic_DNA"/>
</dbReference>
<organism evidence="2 3">
    <name type="scientific">Phyllostomus discolor</name>
    <name type="common">pale spear-nosed bat</name>
    <dbReference type="NCBI Taxonomy" id="89673"/>
    <lineage>
        <taxon>Eukaryota</taxon>
        <taxon>Metazoa</taxon>
        <taxon>Chordata</taxon>
        <taxon>Craniata</taxon>
        <taxon>Vertebrata</taxon>
        <taxon>Euteleostomi</taxon>
        <taxon>Mammalia</taxon>
        <taxon>Eutheria</taxon>
        <taxon>Laurasiatheria</taxon>
        <taxon>Chiroptera</taxon>
        <taxon>Yangochiroptera</taxon>
        <taxon>Phyllostomidae</taxon>
        <taxon>Phyllostominae</taxon>
        <taxon>Phyllostomus</taxon>
    </lineage>
</organism>
<accession>A0A833ZZ58</accession>
<gene>
    <name evidence="2" type="ORF">HJG60_011528</name>
</gene>
<sequence length="145" mass="15439">MVRLVSDPHSVPGLSSDLPDHPLPLEHLLGVLVSDLYDPPSQPTPDFSPSLPSGYALGGQDQGLAGKRATTQSIVTRGANSRGHAHQKGQSVQMQDPLLPSSAFLTSSLHFVPQMPSIRALWVYRTHLENSASPGGVKELLSICS</sequence>
<evidence type="ECO:0000313" key="2">
    <source>
        <dbReference type="EMBL" id="KAF6099796.1"/>
    </source>
</evidence>
<dbReference type="AlphaFoldDB" id="A0A833ZZ58"/>
<feature type="region of interest" description="Disordered" evidence="1">
    <location>
        <begin position="39"/>
        <end position="95"/>
    </location>
</feature>